<dbReference type="OrthoDB" id="3221235at2759"/>
<evidence type="ECO:0000313" key="1">
    <source>
        <dbReference type="EMBL" id="PBK88741.1"/>
    </source>
</evidence>
<accession>A0A2H3D0E2</accession>
<dbReference type="AlphaFoldDB" id="A0A2H3D0E2"/>
<sequence length="543" mass="62248">MLCFTCRNCGFVDVLPPDNKHQLQAPLKAFQGSNNLVAQILREPRIVLDSNEDALIKIQLHQRAVIEALERHRSLYDAQIQEIQLHRGAVMEALEARRSIHAPIRGLPRDLLIEIFHFVRHSWWQDVDDDRRWNPIIPERQSSLRLDGPLWVLGRNVVLRTPFPKHAREILRTYLERAGEHPLTLHAVSDIERSPKAEEDEIMSHFAQESCHRWKDVIIDTSMHHMRLLEESISHLPTLQTIQIYTDDFSGDEMYRSDVCLKAPQLWQAKLSSDGTSQMKLPPCLTHYSGCNATPDDIQLLGQLPKLRVCHLKPHVAPLSIQVPMVMPHIQCLFAGKVAMLDWVTCPRLESLVLSMHQWEWFFQDRNYHATVSAWIVHFLQRSGCHLKSLSVDDYVLACLQRSYHNPFPHDAFSILSYLKVNLRLGKDGLSPAGELVVQSLTPSSDSPVLLPSIGHLVLCIDSSEPRIFDWQAILNLIRSRRDAGLLKVIEVQFKDSWGSQSVVTEFGMTAGIRALTGDKLEMRVEKWNPPSEEHWSLWGSFL</sequence>
<protein>
    <recommendedName>
        <fullName evidence="3">F-box domain-containing protein</fullName>
    </recommendedName>
</protein>
<dbReference type="Proteomes" id="UP000217790">
    <property type="component" value="Unassembled WGS sequence"/>
</dbReference>
<evidence type="ECO:0000313" key="2">
    <source>
        <dbReference type="Proteomes" id="UP000217790"/>
    </source>
</evidence>
<dbReference type="InParanoid" id="A0A2H3D0E2"/>
<gene>
    <name evidence="1" type="ORF">ARMGADRAFT_1084294</name>
</gene>
<keyword evidence="2" id="KW-1185">Reference proteome</keyword>
<dbReference type="EMBL" id="KZ293671">
    <property type="protein sequence ID" value="PBK88741.1"/>
    <property type="molecule type" value="Genomic_DNA"/>
</dbReference>
<name>A0A2H3D0E2_ARMGA</name>
<organism evidence="1 2">
    <name type="scientific">Armillaria gallica</name>
    <name type="common">Bulbous honey fungus</name>
    <name type="synonym">Armillaria bulbosa</name>
    <dbReference type="NCBI Taxonomy" id="47427"/>
    <lineage>
        <taxon>Eukaryota</taxon>
        <taxon>Fungi</taxon>
        <taxon>Dikarya</taxon>
        <taxon>Basidiomycota</taxon>
        <taxon>Agaricomycotina</taxon>
        <taxon>Agaricomycetes</taxon>
        <taxon>Agaricomycetidae</taxon>
        <taxon>Agaricales</taxon>
        <taxon>Marasmiineae</taxon>
        <taxon>Physalacriaceae</taxon>
        <taxon>Armillaria</taxon>
    </lineage>
</organism>
<reference evidence="2" key="1">
    <citation type="journal article" date="2017" name="Nat. Ecol. Evol.">
        <title>Genome expansion and lineage-specific genetic innovations in the forest pathogenic fungi Armillaria.</title>
        <authorList>
            <person name="Sipos G."/>
            <person name="Prasanna A.N."/>
            <person name="Walter M.C."/>
            <person name="O'Connor E."/>
            <person name="Balint B."/>
            <person name="Krizsan K."/>
            <person name="Kiss B."/>
            <person name="Hess J."/>
            <person name="Varga T."/>
            <person name="Slot J."/>
            <person name="Riley R."/>
            <person name="Boka B."/>
            <person name="Rigling D."/>
            <person name="Barry K."/>
            <person name="Lee J."/>
            <person name="Mihaltcheva S."/>
            <person name="LaButti K."/>
            <person name="Lipzen A."/>
            <person name="Waldron R."/>
            <person name="Moloney N.M."/>
            <person name="Sperisen C."/>
            <person name="Kredics L."/>
            <person name="Vagvoelgyi C."/>
            <person name="Patrignani A."/>
            <person name="Fitzpatrick D."/>
            <person name="Nagy I."/>
            <person name="Doyle S."/>
            <person name="Anderson J.B."/>
            <person name="Grigoriev I.V."/>
            <person name="Gueldener U."/>
            <person name="Muensterkoetter M."/>
            <person name="Nagy L.G."/>
        </authorList>
    </citation>
    <scope>NUCLEOTIDE SEQUENCE [LARGE SCALE GENOMIC DNA]</scope>
    <source>
        <strain evidence="2">Ar21-2</strain>
    </source>
</reference>
<proteinExistence type="predicted"/>
<evidence type="ECO:0008006" key="3">
    <source>
        <dbReference type="Google" id="ProtNLM"/>
    </source>
</evidence>